<dbReference type="InterPro" id="IPR015720">
    <property type="entry name" value="Emp24-like"/>
</dbReference>
<dbReference type="GO" id="GO:0016020">
    <property type="term" value="C:membrane"/>
    <property type="evidence" value="ECO:0007669"/>
    <property type="project" value="UniProtKB-SubCell"/>
</dbReference>
<keyword evidence="5" id="KW-0732">Signal</keyword>
<keyword evidence="11" id="KW-1185">Reference proteome</keyword>
<dbReference type="PANTHER" id="PTHR22811">
    <property type="entry name" value="TRANSMEMBRANE EMP24 DOMAIN-CONTAINING PROTEIN"/>
    <property type="match status" value="1"/>
</dbReference>
<evidence type="ECO:0000256" key="4">
    <source>
        <dbReference type="ARBA" id="ARBA00022692"/>
    </source>
</evidence>
<dbReference type="OrthoDB" id="759142at2759"/>
<gene>
    <name evidence="10" type="primary">bai_1</name>
    <name evidence="10" type="ORF">Bhyg_15383</name>
</gene>
<evidence type="ECO:0000313" key="10">
    <source>
        <dbReference type="EMBL" id="KAJ6636788.1"/>
    </source>
</evidence>
<comment type="caution">
    <text evidence="10">The sequence shown here is derived from an EMBL/GenBank/DDBJ whole genome shotgun (WGS) entry which is preliminary data.</text>
</comment>
<dbReference type="EMBL" id="WJQU01000004">
    <property type="protein sequence ID" value="KAJ6636788.1"/>
    <property type="molecule type" value="Genomic_DNA"/>
</dbReference>
<evidence type="ECO:0000256" key="7">
    <source>
        <dbReference type="ARBA" id="ARBA00023136"/>
    </source>
</evidence>
<evidence type="ECO:0000259" key="9">
    <source>
        <dbReference type="Pfam" id="PF01105"/>
    </source>
</evidence>
<protein>
    <submittedName>
        <fullName evidence="10">Transmembrane emp24 domain-containing protein bai</fullName>
    </submittedName>
</protein>
<evidence type="ECO:0000313" key="11">
    <source>
        <dbReference type="Proteomes" id="UP001151699"/>
    </source>
</evidence>
<evidence type="ECO:0000256" key="1">
    <source>
        <dbReference type="ARBA" id="ARBA00004479"/>
    </source>
</evidence>
<keyword evidence="7 8" id="KW-0472">Membrane</keyword>
<proteinExistence type="inferred from homology"/>
<keyword evidence="3" id="KW-0217">Developmental protein</keyword>
<dbReference type="Proteomes" id="UP001151699">
    <property type="component" value="Chromosome C"/>
</dbReference>
<sequence>MKAQFSHMIGEAAKLKPLEVDLKRLEDLSDSIVQDFVHMRKQEEEMRDTNESTNNRVLFFSIFSMCCLLGLATWQVLYLRRFFKAKKLIE</sequence>
<organism evidence="10 11">
    <name type="scientific">Pseudolycoriella hygida</name>
    <dbReference type="NCBI Taxonomy" id="35572"/>
    <lineage>
        <taxon>Eukaryota</taxon>
        <taxon>Metazoa</taxon>
        <taxon>Ecdysozoa</taxon>
        <taxon>Arthropoda</taxon>
        <taxon>Hexapoda</taxon>
        <taxon>Insecta</taxon>
        <taxon>Pterygota</taxon>
        <taxon>Neoptera</taxon>
        <taxon>Endopterygota</taxon>
        <taxon>Diptera</taxon>
        <taxon>Nematocera</taxon>
        <taxon>Sciaroidea</taxon>
        <taxon>Sciaridae</taxon>
        <taxon>Pseudolycoriella</taxon>
    </lineage>
</organism>
<name>A0A9Q0RYC3_9DIPT</name>
<dbReference type="AlphaFoldDB" id="A0A9Q0RYC3"/>
<feature type="transmembrane region" description="Helical" evidence="8">
    <location>
        <begin position="57"/>
        <end position="79"/>
    </location>
</feature>
<dbReference type="InterPro" id="IPR009038">
    <property type="entry name" value="GOLD_dom"/>
</dbReference>
<keyword evidence="6 8" id="KW-1133">Transmembrane helix</keyword>
<evidence type="ECO:0000256" key="5">
    <source>
        <dbReference type="ARBA" id="ARBA00022729"/>
    </source>
</evidence>
<comment type="similarity">
    <text evidence="2">Belongs to the EMP24/GP25L family.</text>
</comment>
<evidence type="ECO:0000256" key="2">
    <source>
        <dbReference type="ARBA" id="ARBA00007104"/>
    </source>
</evidence>
<accession>A0A9Q0RYC3</accession>
<reference evidence="10" key="1">
    <citation type="submission" date="2022-07" db="EMBL/GenBank/DDBJ databases">
        <authorList>
            <person name="Trinca V."/>
            <person name="Uliana J.V.C."/>
            <person name="Torres T.T."/>
            <person name="Ward R.J."/>
            <person name="Monesi N."/>
        </authorList>
    </citation>
    <scope>NUCLEOTIDE SEQUENCE</scope>
    <source>
        <strain evidence="10">HSMRA1968</strain>
        <tissue evidence="10">Whole embryos</tissue>
    </source>
</reference>
<keyword evidence="4 8" id="KW-0812">Transmembrane</keyword>
<feature type="domain" description="GOLD" evidence="9">
    <location>
        <begin position="11"/>
        <end position="84"/>
    </location>
</feature>
<evidence type="ECO:0000256" key="6">
    <source>
        <dbReference type="ARBA" id="ARBA00022989"/>
    </source>
</evidence>
<dbReference type="Pfam" id="PF01105">
    <property type="entry name" value="EMP24_GP25L"/>
    <property type="match status" value="1"/>
</dbReference>
<evidence type="ECO:0000256" key="8">
    <source>
        <dbReference type="SAM" id="Phobius"/>
    </source>
</evidence>
<evidence type="ECO:0000256" key="3">
    <source>
        <dbReference type="ARBA" id="ARBA00022473"/>
    </source>
</evidence>
<comment type="subcellular location">
    <subcellularLocation>
        <location evidence="1">Membrane</location>
        <topology evidence="1">Single-pass type I membrane protein</topology>
    </subcellularLocation>
</comment>